<protein>
    <recommendedName>
        <fullName evidence="2 9">DNA polymerase III subunit delta</fullName>
        <ecNumber evidence="1 9">2.7.7.7</ecNumber>
    </recommendedName>
</protein>
<dbReference type="InterPro" id="IPR032780">
    <property type="entry name" value="DNA_pol3_delt_C"/>
</dbReference>
<evidence type="ECO:0000256" key="6">
    <source>
        <dbReference type="ARBA" id="ARBA00022932"/>
    </source>
</evidence>
<keyword evidence="13" id="KW-1185">Reference proteome</keyword>
<evidence type="ECO:0000256" key="3">
    <source>
        <dbReference type="ARBA" id="ARBA00022679"/>
    </source>
</evidence>
<proteinExistence type="inferred from homology"/>
<dbReference type="PANTHER" id="PTHR34388:SF1">
    <property type="entry name" value="DNA POLYMERASE III SUBUNIT DELTA"/>
    <property type="match status" value="1"/>
</dbReference>
<gene>
    <name evidence="12" type="ORF">HCU74_16295</name>
</gene>
<dbReference type="EC" id="2.7.7.7" evidence="1 9"/>
<dbReference type="InterPro" id="IPR010372">
    <property type="entry name" value="DNA_pol3_delta_N"/>
</dbReference>
<evidence type="ECO:0000256" key="5">
    <source>
        <dbReference type="ARBA" id="ARBA00022705"/>
    </source>
</evidence>
<feature type="domain" description="DNA polymerase III subunit delta C-terminal" evidence="11">
    <location>
        <begin position="214"/>
        <end position="309"/>
    </location>
</feature>
<keyword evidence="5" id="KW-0235">DNA replication</keyword>
<comment type="catalytic activity">
    <reaction evidence="8">
        <text>DNA(n) + a 2'-deoxyribonucleoside 5'-triphosphate = DNA(n+1) + diphosphate</text>
        <dbReference type="Rhea" id="RHEA:22508"/>
        <dbReference type="Rhea" id="RHEA-COMP:17339"/>
        <dbReference type="Rhea" id="RHEA-COMP:17340"/>
        <dbReference type="ChEBI" id="CHEBI:33019"/>
        <dbReference type="ChEBI" id="CHEBI:61560"/>
        <dbReference type="ChEBI" id="CHEBI:173112"/>
        <dbReference type="EC" id="2.7.7.7"/>
    </reaction>
</comment>
<evidence type="ECO:0000256" key="4">
    <source>
        <dbReference type="ARBA" id="ARBA00022695"/>
    </source>
</evidence>
<dbReference type="RefSeq" id="WP_168451481.1">
    <property type="nucleotide sequence ID" value="NZ_JAAWWK010000006.1"/>
</dbReference>
<dbReference type="Pfam" id="PF06144">
    <property type="entry name" value="DNA_pol3_delta"/>
    <property type="match status" value="1"/>
</dbReference>
<dbReference type="Pfam" id="PF14840">
    <property type="entry name" value="DNA_pol3_delt_C"/>
    <property type="match status" value="1"/>
</dbReference>
<comment type="caution">
    <text evidence="12">The sequence shown here is derived from an EMBL/GenBank/DDBJ whole genome shotgun (WGS) entry which is preliminary data.</text>
</comment>
<dbReference type="NCBIfam" id="TIGR01128">
    <property type="entry name" value="holA"/>
    <property type="match status" value="1"/>
</dbReference>
<keyword evidence="3" id="KW-0808">Transferase</keyword>
<dbReference type="SUPFAM" id="SSF52540">
    <property type="entry name" value="P-loop containing nucleoside triphosphate hydrolases"/>
    <property type="match status" value="1"/>
</dbReference>
<evidence type="ECO:0000313" key="12">
    <source>
        <dbReference type="EMBL" id="NKI18969.1"/>
    </source>
</evidence>
<dbReference type="SUPFAM" id="SSF48019">
    <property type="entry name" value="post-AAA+ oligomerization domain-like"/>
    <property type="match status" value="1"/>
</dbReference>
<dbReference type="InterPro" id="IPR008921">
    <property type="entry name" value="DNA_pol3_clamp-load_cplx_C"/>
</dbReference>
<dbReference type="PANTHER" id="PTHR34388">
    <property type="entry name" value="DNA POLYMERASE III SUBUNIT DELTA"/>
    <property type="match status" value="1"/>
</dbReference>
<organism evidence="12 13">
    <name type="scientific">Spongiibacter thalassae</name>
    <dbReference type="NCBI Taxonomy" id="2721624"/>
    <lineage>
        <taxon>Bacteria</taxon>
        <taxon>Pseudomonadati</taxon>
        <taxon>Pseudomonadota</taxon>
        <taxon>Gammaproteobacteria</taxon>
        <taxon>Cellvibrionales</taxon>
        <taxon>Spongiibacteraceae</taxon>
        <taxon>Spongiibacter</taxon>
    </lineage>
</organism>
<dbReference type="InterPro" id="IPR027417">
    <property type="entry name" value="P-loop_NTPase"/>
</dbReference>
<dbReference type="Gene3D" id="3.40.50.300">
    <property type="entry name" value="P-loop containing nucleotide triphosphate hydrolases"/>
    <property type="match status" value="1"/>
</dbReference>
<reference evidence="12 13" key="1">
    <citation type="submission" date="2020-04" db="EMBL/GenBank/DDBJ databases">
        <authorList>
            <person name="Yoon J."/>
        </authorList>
    </citation>
    <scope>NUCLEOTIDE SEQUENCE [LARGE SCALE GENOMIC DNA]</scope>
    <source>
        <strain evidence="12 13">KMU-166</strain>
    </source>
</reference>
<comment type="similarity">
    <text evidence="7">Belongs to the DNA polymerase HolA subunit family.</text>
</comment>
<sequence length="342" mass="37936">MRLRPEQLNAQLQKQLLPAYLITGDELLIQQESADALRHQCREQGILEREVLEVDRSFNWSNLLEAGQSMSLFAERKLIELRLNNGGMDQKSSAVLQQFLEMSDGSNILLMTCGKLDSRSMNAKWVKAIDSIGAVVQIWPVDRRQLGPWIQQRLKANGMSADREAAELLADRVEGNLLAADQEIQKLKILVGEKAINVETVASAVASSARYDIFKLIDAALAGRAAQALHMLDSLLAEGGEEIAMLGALCRELRNLSNCAQQMDQGTPLERALDAARVWDKRKEMYRGALQRLSLRKLQALLVMAAEIDRAQKGQSDANSQLLMRSLVSALGGQPLPGRQRI</sequence>
<dbReference type="Proteomes" id="UP000765845">
    <property type="component" value="Unassembled WGS sequence"/>
</dbReference>
<evidence type="ECO:0000256" key="7">
    <source>
        <dbReference type="ARBA" id="ARBA00034754"/>
    </source>
</evidence>
<feature type="domain" description="DNA polymerase III delta N-terminal" evidence="10">
    <location>
        <begin position="20"/>
        <end position="135"/>
    </location>
</feature>
<dbReference type="CDD" id="cd18138">
    <property type="entry name" value="HLD_clamp_pol_III_delta"/>
    <property type="match status" value="1"/>
</dbReference>
<dbReference type="InterPro" id="IPR005790">
    <property type="entry name" value="DNA_polIII_delta"/>
</dbReference>
<evidence type="ECO:0000259" key="11">
    <source>
        <dbReference type="Pfam" id="PF14840"/>
    </source>
</evidence>
<name>A0ABX1GLD3_9GAMM</name>
<evidence type="ECO:0000256" key="2">
    <source>
        <dbReference type="ARBA" id="ARBA00017703"/>
    </source>
</evidence>
<keyword evidence="4" id="KW-0548">Nucleotidyltransferase</keyword>
<evidence type="ECO:0000256" key="1">
    <source>
        <dbReference type="ARBA" id="ARBA00012417"/>
    </source>
</evidence>
<evidence type="ECO:0000313" key="13">
    <source>
        <dbReference type="Proteomes" id="UP000765845"/>
    </source>
</evidence>
<dbReference type="Gene3D" id="1.10.8.60">
    <property type="match status" value="1"/>
</dbReference>
<dbReference type="EMBL" id="JAAWWK010000006">
    <property type="protein sequence ID" value="NKI18969.1"/>
    <property type="molecule type" value="Genomic_DNA"/>
</dbReference>
<keyword evidence="6" id="KW-0239">DNA-directed DNA polymerase</keyword>
<dbReference type="Gene3D" id="1.20.272.10">
    <property type="match status" value="1"/>
</dbReference>
<evidence type="ECO:0000259" key="10">
    <source>
        <dbReference type="Pfam" id="PF06144"/>
    </source>
</evidence>
<evidence type="ECO:0000256" key="8">
    <source>
        <dbReference type="ARBA" id="ARBA00049244"/>
    </source>
</evidence>
<accession>A0ABX1GLD3</accession>
<evidence type="ECO:0000256" key="9">
    <source>
        <dbReference type="NCBIfam" id="TIGR01128"/>
    </source>
</evidence>